<dbReference type="Proteomes" id="UP000186955">
    <property type="component" value="Unassembled WGS sequence"/>
</dbReference>
<comment type="caution">
    <text evidence="1">The sequence shown here is derived from an EMBL/GenBank/DDBJ whole genome shotgun (WGS) entry which is preliminary data.</text>
</comment>
<dbReference type="STRING" id="1316194.A0A1Q5UKE7"/>
<protein>
    <submittedName>
        <fullName evidence="1">Uncharacterized protein</fullName>
    </submittedName>
</protein>
<evidence type="ECO:0000313" key="1">
    <source>
        <dbReference type="EMBL" id="OKP12929.1"/>
    </source>
</evidence>
<organism evidence="1 2">
    <name type="scientific">Penicillium subrubescens</name>
    <dbReference type="NCBI Taxonomy" id="1316194"/>
    <lineage>
        <taxon>Eukaryota</taxon>
        <taxon>Fungi</taxon>
        <taxon>Dikarya</taxon>
        <taxon>Ascomycota</taxon>
        <taxon>Pezizomycotina</taxon>
        <taxon>Eurotiomycetes</taxon>
        <taxon>Eurotiomycetidae</taxon>
        <taxon>Eurotiales</taxon>
        <taxon>Aspergillaceae</taxon>
        <taxon>Penicillium</taxon>
    </lineage>
</organism>
<evidence type="ECO:0000313" key="2">
    <source>
        <dbReference type="Proteomes" id="UP000186955"/>
    </source>
</evidence>
<accession>A0A1Q5UKE7</accession>
<proteinExistence type="predicted"/>
<dbReference type="EMBL" id="MNBE01000166">
    <property type="protein sequence ID" value="OKP12929.1"/>
    <property type="molecule type" value="Genomic_DNA"/>
</dbReference>
<sequence length="247" mass="27807">MECSTLVELVDSLIQSGDPSVRGDYQKGEQLLSSCLSLKDRLDLGFREMQTRLGVLWSFPQQKPFWSELDDSIPRDLLMDAIDYPFLTCSESHLLWWTTFILLYPLIDDLLIFLGRSRNNLSFTLWDIPPSHNEPCSCATLADELPEDLLAVAEHYANLICRSVKFLVQPQAKGMGAQILLAPFSQATQFYHSRGSTEKHQWCQAAFMCLPKLGIGIAAFLKCMVWPKYEAATSKTVQASSSESDAD</sequence>
<dbReference type="AlphaFoldDB" id="A0A1Q5UKE7"/>
<gene>
    <name evidence="1" type="ORF">PENSUB_1372</name>
</gene>
<keyword evidence="2" id="KW-1185">Reference proteome</keyword>
<name>A0A1Q5UKE7_9EURO</name>
<reference evidence="1 2" key="1">
    <citation type="submission" date="2016-10" db="EMBL/GenBank/DDBJ databases">
        <title>Genome sequence of the ascomycete fungus Penicillium subrubescens.</title>
        <authorList>
            <person name="De Vries R.P."/>
            <person name="Peng M."/>
            <person name="Dilokpimol A."/>
            <person name="Hilden K."/>
            <person name="Makela M.R."/>
            <person name="Grigoriev I."/>
            <person name="Riley R."/>
            <person name="Granchi Z."/>
        </authorList>
    </citation>
    <scope>NUCLEOTIDE SEQUENCE [LARGE SCALE GENOMIC DNA]</scope>
    <source>
        <strain evidence="1 2">CBS 132785</strain>
    </source>
</reference>